<name>A0A1Q8Q3L0_9BACI</name>
<organism evidence="3 4">
    <name type="scientific">Domibacillus antri</name>
    <dbReference type="NCBI Taxonomy" id="1714264"/>
    <lineage>
        <taxon>Bacteria</taxon>
        <taxon>Bacillati</taxon>
        <taxon>Bacillota</taxon>
        <taxon>Bacilli</taxon>
        <taxon>Bacillales</taxon>
        <taxon>Bacillaceae</taxon>
        <taxon>Domibacillus</taxon>
    </lineage>
</organism>
<dbReference type="PANTHER" id="PTHR46558">
    <property type="entry name" value="TRACRIPTIONAL REGULATORY PROTEIN-RELATED-RELATED"/>
    <property type="match status" value="1"/>
</dbReference>
<keyword evidence="4" id="KW-1185">Reference proteome</keyword>
<comment type="caution">
    <text evidence="3">The sequence shown here is derived from an EMBL/GenBank/DDBJ whole genome shotgun (WGS) entry which is preliminary data.</text>
</comment>
<dbReference type="PANTHER" id="PTHR46558:SF11">
    <property type="entry name" value="HTH-TYPE TRANSCRIPTIONAL REGULATOR XRE"/>
    <property type="match status" value="1"/>
</dbReference>
<keyword evidence="1" id="KW-0238">DNA-binding</keyword>
<dbReference type="InterPro" id="IPR001387">
    <property type="entry name" value="Cro/C1-type_HTH"/>
</dbReference>
<dbReference type="SUPFAM" id="SSF47413">
    <property type="entry name" value="lambda repressor-like DNA-binding domains"/>
    <property type="match status" value="1"/>
</dbReference>
<feature type="domain" description="HTH cro/C1-type" evidence="2">
    <location>
        <begin position="6"/>
        <end position="60"/>
    </location>
</feature>
<accession>A0A1Q8Q3L0</accession>
<evidence type="ECO:0000313" key="3">
    <source>
        <dbReference type="EMBL" id="OLN21930.1"/>
    </source>
</evidence>
<dbReference type="GO" id="GO:0003677">
    <property type="term" value="F:DNA binding"/>
    <property type="evidence" value="ECO:0007669"/>
    <property type="project" value="UniProtKB-KW"/>
</dbReference>
<gene>
    <name evidence="3" type="ORF">BTO30_12045</name>
</gene>
<reference evidence="3 4" key="1">
    <citation type="submission" date="2016-12" db="EMBL/GenBank/DDBJ databases">
        <title>Domibacillus antri genome sequencing.</title>
        <authorList>
            <person name="Verma A."/>
            <person name="Krishnamurthi S."/>
        </authorList>
    </citation>
    <scope>NUCLEOTIDE SEQUENCE [LARGE SCALE GENOMIC DNA]</scope>
    <source>
        <strain evidence="3 4">XD80</strain>
    </source>
</reference>
<dbReference type="OrthoDB" id="72638at2"/>
<proteinExistence type="predicted"/>
<dbReference type="Gene3D" id="1.10.260.40">
    <property type="entry name" value="lambda repressor-like DNA-binding domains"/>
    <property type="match status" value="1"/>
</dbReference>
<dbReference type="SMART" id="SM00530">
    <property type="entry name" value="HTH_XRE"/>
    <property type="match status" value="1"/>
</dbReference>
<evidence type="ECO:0000256" key="1">
    <source>
        <dbReference type="ARBA" id="ARBA00023125"/>
    </source>
</evidence>
<evidence type="ECO:0000313" key="4">
    <source>
        <dbReference type="Proteomes" id="UP000185568"/>
    </source>
</evidence>
<dbReference type="CDD" id="cd00093">
    <property type="entry name" value="HTH_XRE"/>
    <property type="match status" value="1"/>
</dbReference>
<dbReference type="InterPro" id="IPR010982">
    <property type="entry name" value="Lambda_DNA-bd_dom_sf"/>
</dbReference>
<dbReference type="Pfam" id="PF01381">
    <property type="entry name" value="HTH_3"/>
    <property type="match status" value="1"/>
</dbReference>
<evidence type="ECO:0000259" key="2">
    <source>
        <dbReference type="PROSITE" id="PS50943"/>
    </source>
</evidence>
<dbReference type="PROSITE" id="PS50943">
    <property type="entry name" value="HTH_CROC1"/>
    <property type="match status" value="1"/>
</dbReference>
<dbReference type="AlphaFoldDB" id="A0A1Q8Q3L0"/>
<dbReference type="EMBL" id="MSDU01000027">
    <property type="protein sequence ID" value="OLN21930.1"/>
    <property type="molecule type" value="Genomic_DNA"/>
</dbReference>
<sequence>MFPDILKRLRKNKQKTQKEMAEFLGITRQAYGHYENGSRQPDLSTIEKLADFFEVTTDYLIKGKERNVTDTDLSDDEKKMLAFFKNPELNLFFKEMAQSKEEQLEEMRQIWEIIKKRGLTK</sequence>
<dbReference type="STRING" id="1714264.BTO30_12045"/>
<protein>
    <recommendedName>
        <fullName evidence="2">HTH cro/C1-type domain-containing protein</fullName>
    </recommendedName>
</protein>
<dbReference type="Proteomes" id="UP000185568">
    <property type="component" value="Unassembled WGS sequence"/>
</dbReference>
<dbReference type="RefSeq" id="WP_075398980.1">
    <property type="nucleotide sequence ID" value="NZ_MSDU01000027.1"/>
</dbReference>